<gene>
    <name evidence="1" type="ORF">PDIGIT_LOCUS1648</name>
</gene>
<dbReference type="EMBL" id="CAOQHR010000001">
    <property type="protein sequence ID" value="CAI6268998.1"/>
    <property type="molecule type" value="Genomic_DNA"/>
</dbReference>
<keyword evidence="2" id="KW-1185">Reference proteome</keyword>
<organism evidence="1 2">
    <name type="scientific">Periconia digitata</name>
    <dbReference type="NCBI Taxonomy" id="1303443"/>
    <lineage>
        <taxon>Eukaryota</taxon>
        <taxon>Fungi</taxon>
        <taxon>Dikarya</taxon>
        <taxon>Ascomycota</taxon>
        <taxon>Pezizomycotina</taxon>
        <taxon>Dothideomycetes</taxon>
        <taxon>Pleosporomycetidae</taxon>
        <taxon>Pleosporales</taxon>
        <taxon>Massarineae</taxon>
        <taxon>Periconiaceae</taxon>
        <taxon>Periconia</taxon>
    </lineage>
</organism>
<name>A0A9W4XQ71_9PLEO</name>
<sequence length="98" mass="11183">MCIVDMQILGHRVNGGSRQRRRAPRSLATRRRNCPHALTESSHDLHSLLPSWGMGKQAKQPITLGWTAKTTTRNVVRCSSPSSIYHPTNKTKQYCHYR</sequence>
<dbReference type="Proteomes" id="UP001152607">
    <property type="component" value="Unassembled WGS sequence"/>
</dbReference>
<evidence type="ECO:0000313" key="2">
    <source>
        <dbReference type="Proteomes" id="UP001152607"/>
    </source>
</evidence>
<accession>A0A9W4XQ71</accession>
<dbReference type="AlphaFoldDB" id="A0A9W4XQ71"/>
<proteinExistence type="predicted"/>
<evidence type="ECO:0000313" key="1">
    <source>
        <dbReference type="EMBL" id="CAI6268998.1"/>
    </source>
</evidence>
<protein>
    <submittedName>
        <fullName evidence="1">Uncharacterized protein</fullName>
    </submittedName>
</protein>
<reference evidence="1" key="1">
    <citation type="submission" date="2023-01" db="EMBL/GenBank/DDBJ databases">
        <authorList>
            <person name="Van Ghelder C."/>
            <person name="Rancurel C."/>
        </authorList>
    </citation>
    <scope>NUCLEOTIDE SEQUENCE</scope>
    <source>
        <strain evidence="1">CNCM I-4278</strain>
    </source>
</reference>
<comment type="caution">
    <text evidence="1">The sequence shown here is derived from an EMBL/GenBank/DDBJ whole genome shotgun (WGS) entry which is preliminary data.</text>
</comment>